<dbReference type="InterPro" id="IPR019712">
    <property type="entry name" value="YtpB-like"/>
</dbReference>
<dbReference type="Pfam" id="PF10776">
    <property type="entry name" value="DUF2600"/>
    <property type="match status" value="1"/>
</dbReference>
<organism evidence="1 2">
    <name type="scientific">Parageobacillus caldoxylosilyticus NBRC 107762</name>
    <dbReference type="NCBI Taxonomy" id="1220594"/>
    <lineage>
        <taxon>Bacteria</taxon>
        <taxon>Bacillati</taxon>
        <taxon>Bacillota</taxon>
        <taxon>Bacilli</taxon>
        <taxon>Bacillales</taxon>
        <taxon>Anoxybacillaceae</taxon>
        <taxon>Saccharococcus</taxon>
    </lineage>
</organism>
<protein>
    <recommendedName>
        <fullName evidence="3">Tetraprenyl-beta-curcumene synthase</fullName>
    </recommendedName>
</protein>
<evidence type="ECO:0000313" key="2">
    <source>
        <dbReference type="Proteomes" id="UP000023561"/>
    </source>
</evidence>
<dbReference type="RefSeq" id="WP_042407751.1">
    <property type="nucleotide sequence ID" value="NZ_BAWO01000012.1"/>
</dbReference>
<keyword evidence="2" id="KW-1185">Reference proteome</keyword>
<sequence>MKIPTHPITLMKKVYCDVFPVVHRELAYWKQKAERIPDPELRRQALASIATKTFHCEGGAILSLLAGEDMEECIRFIVAYQTISDYLDNLCDRSTSLDPLDFRALHESMPAALSLDADVANYYRHRQEQDDGGYLHDLVRTCQNVLKKAVHYDKIVPFLHELAGYYCDLQVHKHVHVEERVPRLEKWFKQYKDQLPPMEWYEFSACSGSTLGIFCLVAYAFSETFQAEMAKQIRDGYFPYIQGLHILLDYLIDQEEDRLGGDLNFCFYYPSQSVLLERLCHFIKEADRHVNALPHGEFHRLIHRGLLGLYLSDEKVKKQRELRRLARKLVRAGGAVSWFFYWNGRAYRLWQNKLSSSLKQKRLSLS</sequence>
<comment type="caution">
    <text evidence="1">The sequence shown here is derived from an EMBL/GenBank/DDBJ whole genome shotgun (WGS) entry which is preliminary data.</text>
</comment>
<dbReference type="EMBL" id="BAWO01000012">
    <property type="protein sequence ID" value="GAJ39079.1"/>
    <property type="molecule type" value="Genomic_DNA"/>
</dbReference>
<dbReference type="OrthoDB" id="2371262at2"/>
<proteinExistence type="predicted"/>
<name>A0A023DCQ7_9BACL</name>
<evidence type="ECO:0008006" key="3">
    <source>
        <dbReference type="Google" id="ProtNLM"/>
    </source>
</evidence>
<evidence type="ECO:0000313" key="1">
    <source>
        <dbReference type="EMBL" id="GAJ39079.1"/>
    </source>
</evidence>
<dbReference type="Proteomes" id="UP000023561">
    <property type="component" value="Unassembled WGS sequence"/>
</dbReference>
<reference evidence="1 2" key="1">
    <citation type="submission" date="2014-04" db="EMBL/GenBank/DDBJ databases">
        <title>Whole genome shotgun sequence of Geobacillus caldoxylosilyticus NBRC 107762.</title>
        <authorList>
            <person name="Hosoyama A."/>
            <person name="Hosoyama Y."/>
            <person name="Katano-Makiyama Y."/>
            <person name="Tsuchikane K."/>
            <person name="Ohji S."/>
            <person name="Ichikawa N."/>
            <person name="Yamazoe A."/>
            <person name="Fujita N."/>
        </authorList>
    </citation>
    <scope>NUCLEOTIDE SEQUENCE [LARGE SCALE GENOMIC DNA]</scope>
    <source>
        <strain evidence="1 2">NBRC 107762</strain>
    </source>
</reference>
<dbReference type="GeneID" id="301193558"/>
<gene>
    <name evidence="1" type="ORF">GCA01S_012_00080</name>
</gene>
<accession>A0A023DCQ7</accession>
<dbReference type="AlphaFoldDB" id="A0A023DCQ7"/>